<accession>A0AA39RZA4</accession>
<proteinExistence type="predicted"/>
<dbReference type="Gene3D" id="1.10.10.1290">
    <property type="entry name" value="Transcriptional regulator DELLA, N-terminal domain"/>
    <property type="match status" value="1"/>
</dbReference>
<dbReference type="EMBL" id="JAUESC010000384">
    <property type="protein sequence ID" value="KAK0581958.1"/>
    <property type="molecule type" value="Genomic_DNA"/>
</dbReference>
<reference evidence="2" key="2">
    <citation type="submission" date="2023-06" db="EMBL/GenBank/DDBJ databases">
        <authorList>
            <person name="Swenson N.G."/>
            <person name="Wegrzyn J.L."/>
            <person name="Mcevoy S.L."/>
        </authorList>
    </citation>
    <scope>NUCLEOTIDE SEQUENCE</scope>
    <source>
        <strain evidence="2">NS2018</strain>
        <tissue evidence="2">Leaf</tissue>
    </source>
</reference>
<evidence type="ECO:0000313" key="3">
    <source>
        <dbReference type="Proteomes" id="UP001168877"/>
    </source>
</evidence>
<protein>
    <recommendedName>
        <fullName evidence="1">Transcriptional factor DELLA N-terminal domain-containing protein</fullName>
    </recommendedName>
</protein>
<gene>
    <name evidence="2" type="ORF">LWI29_019927</name>
</gene>
<organism evidence="2 3">
    <name type="scientific">Acer saccharum</name>
    <name type="common">Sugar maple</name>
    <dbReference type="NCBI Taxonomy" id="4024"/>
    <lineage>
        <taxon>Eukaryota</taxon>
        <taxon>Viridiplantae</taxon>
        <taxon>Streptophyta</taxon>
        <taxon>Embryophyta</taxon>
        <taxon>Tracheophyta</taxon>
        <taxon>Spermatophyta</taxon>
        <taxon>Magnoliopsida</taxon>
        <taxon>eudicotyledons</taxon>
        <taxon>Gunneridae</taxon>
        <taxon>Pentapetalae</taxon>
        <taxon>rosids</taxon>
        <taxon>malvids</taxon>
        <taxon>Sapindales</taxon>
        <taxon>Sapindaceae</taxon>
        <taxon>Hippocastanoideae</taxon>
        <taxon>Acereae</taxon>
        <taxon>Acer</taxon>
    </lineage>
</organism>
<dbReference type="InterPro" id="IPR021914">
    <property type="entry name" value="TF_DELLA_N"/>
</dbReference>
<comment type="caution">
    <text evidence="2">The sequence shown here is derived from an EMBL/GenBank/DDBJ whole genome shotgun (WGS) entry which is preliminary data.</text>
</comment>
<reference evidence="2" key="1">
    <citation type="journal article" date="2022" name="Plant J.">
        <title>Strategies of tolerance reflected in two North American maple genomes.</title>
        <authorList>
            <person name="McEvoy S.L."/>
            <person name="Sezen U.U."/>
            <person name="Trouern-Trend A."/>
            <person name="McMahon S.M."/>
            <person name="Schaberg P.G."/>
            <person name="Yang J."/>
            <person name="Wegrzyn J.L."/>
            <person name="Swenson N.G."/>
        </authorList>
    </citation>
    <scope>NUCLEOTIDE SEQUENCE</scope>
    <source>
        <strain evidence="2">NS2018</strain>
    </source>
</reference>
<keyword evidence="3" id="KW-1185">Reference proteome</keyword>
<evidence type="ECO:0000259" key="1">
    <source>
        <dbReference type="Pfam" id="PF12041"/>
    </source>
</evidence>
<dbReference type="Proteomes" id="UP001168877">
    <property type="component" value="Unassembled WGS sequence"/>
</dbReference>
<sequence length="171" mass="18985">MLEDEQDGGDDGMDELLAVLGYKVKSSDMVDVAHKLEQLDMVMGSAQEDGISHLGDIVHYNPSDLSDPSTESASSVVYFNDKLQIIRNQSHVYNNDLEYDLRAIPGVTAYPQADSGSKTNRKRMKTESASSVVYSNDKQQIIKNQSLIYNDDSKYNLRAILGVAAYAVERE</sequence>
<feature type="domain" description="Transcriptional factor DELLA N-terminal" evidence="1">
    <location>
        <begin position="14"/>
        <end position="66"/>
    </location>
</feature>
<dbReference type="Pfam" id="PF12041">
    <property type="entry name" value="DELLA"/>
    <property type="match status" value="1"/>
</dbReference>
<name>A0AA39RZA4_ACESA</name>
<dbReference type="InterPro" id="IPR038088">
    <property type="entry name" value="DELLA_N_sf"/>
</dbReference>
<dbReference type="SMART" id="SM01129">
    <property type="entry name" value="DELLA"/>
    <property type="match status" value="1"/>
</dbReference>
<dbReference type="AlphaFoldDB" id="A0AA39RZA4"/>
<evidence type="ECO:0000313" key="2">
    <source>
        <dbReference type="EMBL" id="KAK0581958.1"/>
    </source>
</evidence>